<protein>
    <recommendedName>
        <fullName evidence="2">Alpha/beta hydrolase fold-3 domain-containing protein</fullName>
    </recommendedName>
</protein>
<sequence>MKKKIVILFCKRSICKYESEPDPLTYPRLRVFMPTLPIRFSYYITLRLNFEGINQEDFLSAMTLHTVFTAVSVYLILIHASMVANSAMDPYKALNIILNPNGTLTRLSISPQSPPSPDPSLPTPVLSKDLPINKFNHTWARIYLPHKSLHHSPNPKLPLIVFYHGGGFIFESAASTYFHDFCVRMAHTTQSVVVSVDYRLAPEHRLPAAYEDSVEALHWIKASNDAWLRHADYSRCYLMGESAGGNIAYTAGLRAAAEVGKLKPLKIAGLILIQPFFGGKKRSPSEIRLAEDNTIPLPITDLMWNLSLPVGVDRDYPYSNPTINGGDKILDELKVLGWRVAVFGCEGDPLVARERELVKLLEHKGVHVVGKFYEGGRHGIFVGDPSMSLQVFRLLKTLH</sequence>
<accession>A0A0S3SMW2</accession>
<dbReference type="PANTHER" id="PTHR23024">
    <property type="entry name" value="ARYLACETAMIDE DEACETYLASE"/>
    <property type="match status" value="1"/>
</dbReference>
<evidence type="ECO:0000313" key="3">
    <source>
        <dbReference type="EMBL" id="BAT94154.1"/>
    </source>
</evidence>
<organism evidence="3 4">
    <name type="scientific">Vigna angularis var. angularis</name>
    <dbReference type="NCBI Taxonomy" id="157739"/>
    <lineage>
        <taxon>Eukaryota</taxon>
        <taxon>Viridiplantae</taxon>
        <taxon>Streptophyta</taxon>
        <taxon>Embryophyta</taxon>
        <taxon>Tracheophyta</taxon>
        <taxon>Spermatophyta</taxon>
        <taxon>Magnoliopsida</taxon>
        <taxon>eudicotyledons</taxon>
        <taxon>Gunneridae</taxon>
        <taxon>Pentapetalae</taxon>
        <taxon>rosids</taxon>
        <taxon>fabids</taxon>
        <taxon>Fabales</taxon>
        <taxon>Fabaceae</taxon>
        <taxon>Papilionoideae</taxon>
        <taxon>50 kb inversion clade</taxon>
        <taxon>NPAAA clade</taxon>
        <taxon>indigoferoid/millettioid clade</taxon>
        <taxon>Phaseoleae</taxon>
        <taxon>Vigna</taxon>
    </lineage>
</organism>
<name>A0A0S3SMW2_PHAAN</name>
<dbReference type="Pfam" id="PF07859">
    <property type="entry name" value="Abhydrolase_3"/>
    <property type="match status" value="1"/>
</dbReference>
<reference evidence="3 4" key="1">
    <citation type="journal article" date="2015" name="Sci. Rep.">
        <title>The power of single molecule real-time sequencing technology in the de novo assembly of a eukaryotic genome.</title>
        <authorList>
            <person name="Sakai H."/>
            <person name="Naito K."/>
            <person name="Ogiso-Tanaka E."/>
            <person name="Takahashi Y."/>
            <person name="Iseki K."/>
            <person name="Muto C."/>
            <person name="Satou K."/>
            <person name="Teruya K."/>
            <person name="Shiroma A."/>
            <person name="Shimoji M."/>
            <person name="Hirano T."/>
            <person name="Itoh T."/>
            <person name="Kaga A."/>
            <person name="Tomooka N."/>
        </authorList>
    </citation>
    <scope>NUCLEOTIDE SEQUENCE [LARGE SCALE GENOMIC DNA]</scope>
    <source>
        <strain evidence="4">cv. Shumari</strain>
    </source>
</reference>
<dbReference type="EMBL" id="AP015041">
    <property type="protein sequence ID" value="BAT94154.1"/>
    <property type="molecule type" value="Genomic_DNA"/>
</dbReference>
<evidence type="ECO:0000256" key="1">
    <source>
        <dbReference type="ARBA" id="ARBA00010515"/>
    </source>
</evidence>
<dbReference type="SUPFAM" id="SSF53474">
    <property type="entry name" value="alpha/beta-Hydrolases"/>
    <property type="match status" value="1"/>
</dbReference>
<dbReference type="InterPro" id="IPR029058">
    <property type="entry name" value="AB_hydrolase_fold"/>
</dbReference>
<feature type="domain" description="Alpha/beta hydrolase fold-3" evidence="2">
    <location>
        <begin position="160"/>
        <end position="381"/>
    </location>
</feature>
<evidence type="ECO:0000259" key="2">
    <source>
        <dbReference type="Pfam" id="PF07859"/>
    </source>
</evidence>
<dbReference type="OrthoDB" id="408631at2759"/>
<dbReference type="Gene3D" id="3.40.50.1820">
    <property type="entry name" value="alpha/beta hydrolase"/>
    <property type="match status" value="1"/>
</dbReference>
<gene>
    <name evidence="3" type="primary">Vigan.08G073000</name>
    <name evidence="3" type="ORF">VIGAN_08073000</name>
</gene>
<dbReference type="Proteomes" id="UP000291084">
    <property type="component" value="Chromosome 8"/>
</dbReference>
<dbReference type="PANTHER" id="PTHR23024:SF473">
    <property type="entry name" value="RECEPTOR GID1, PUTATIVE-RELATED"/>
    <property type="match status" value="1"/>
</dbReference>
<dbReference type="AlphaFoldDB" id="A0A0S3SMW2"/>
<keyword evidence="4" id="KW-1185">Reference proteome</keyword>
<dbReference type="InterPro" id="IPR050466">
    <property type="entry name" value="Carboxylest/Gibb_receptor"/>
</dbReference>
<proteinExistence type="inferred from homology"/>
<dbReference type="InterPro" id="IPR013094">
    <property type="entry name" value="AB_hydrolase_3"/>
</dbReference>
<evidence type="ECO:0000313" key="4">
    <source>
        <dbReference type="Proteomes" id="UP000291084"/>
    </source>
</evidence>
<dbReference type="GO" id="GO:0016787">
    <property type="term" value="F:hydrolase activity"/>
    <property type="evidence" value="ECO:0007669"/>
    <property type="project" value="InterPro"/>
</dbReference>
<comment type="similarity">
    <text evidence="1">Belongs to the 'GDXG' lipolytic enzyme family.</text>
</comment>